<evidence type="ECO:0000256" key="4">
    <source>
        <dbReference type="ARBA" id="ARBA00023242"/>
    </source>
</evidence>
<dbReference type="InterPro" id="IPR047265">
    <property type="entry name" value="PIF1-like_bHLH"/>
</dbReference>
<feature type="domain" description="BHLH" evidence="6">
    <location>
        <begin position="193"/>
        <end position="242"/>
    </location>
</feature>
<dbReference type="SUPFAM" id="SSF47459">
    <property type="entry name" value="HLH, helix-loop-helix DNA-binding domain"/>
    <property type="match status" value="1"/>
</dbReference>
<keyword evidence="3" id="KW-0804">Transcription</keyword>
<feature type="compositionally biased region" description="Basic and acidic residues" evidence="5">
    <location>
        <begin position="176"/>
        <end position="187"/>
    </location>
</feature>
<comment type="caution">
    <text evidence="7">The sequence shown here is derived from an EMBL/GenBank/DDBJ whole genome shotgun (WGS) entry which is preliminary data.</text>
</comment>
<dbReference type="SMART" id="SM00353">
    <property type="entry name" value="HLH"/>
    <property type="match status" value="1"/>
</dbReference>
<organism evidence="7 8">
    <name type="scientific">Flemingia macrophylla</name>
    <dbReference type="NCBI Taxonomy" id="520843"/>
    <lineage>
        <taxon>Eukaryota</taxon>
        <taxon>Viridiplantae</taxon>
        <taxon>Streptophyta</taxon>
        <taxon>Embryophyta</taxon>
        <taxon>Tracheophyta</taxon>
        <taxon>Spermatophyta</taxon>
        <taxon>Magnoliopsida</taxon>
        <taxon>eudicotyledons</taxon>
        <taxon>Gunneridae</taxon>
        <taxon>Pentapetalae</taxon>
        <taxon>rosids</taxon>
        <taxon>fabids</taxon>
        <taxon>Fabales</taxon>
        <taxon>Fabaceae</taxon>
        <taxon>Papilionoideae</taxon>
        <taxon>50 kb inversion clade</taxon>
        <taxon>NPAAA clade</taxon>
        <taxon>indigoferoid/millettioid clade</taxon>
        <taxon>Phaseoleae</taxon>
        <taxon>Flemingia</taxon>
    </lineage>
</organism>
<dbReference type="Proteomes" id="UP001603857">
    <property type="component" value="Unassembled WGS sequence"/>
</dbReference>
<keyword evidence="2" id="KW-0805">Transcription regulation</keyword>
<dbReference type="GO" id="GO:0005634">
    <property type="term" value="C:nucleus"/>
    <property type="evidence" value="ECO:0007669"/>
    <property type="project" value="UniProtKB-SubCell"/>
</dbReference>
<evidence type="ECO:0000313" key="7">
    <source>
        <dbReference type="EMBL" id="KAL2325689.1"/>
    </source>
</evidence>
<feature type="compositionally biased region" description="Basic and acidic residues" evidence="5">
    <location>
        <begin position="156"/>
        <end position="169"/>
    </location>
</feature>
<reference evidence="7 8" key="1">
    <citation type="submission" date="2024-08" db="EMBL/GenBank/DDBJ databases">
        <title>Insights into the chromosomal genome structure of Flemingia macrophylla.</title>
        <authorList>
            <person name="Ding Y."/>
            <person name="Zhao Y."/>
            <person name="Bi W."/>
            <person name="Wu M."/>
            <person name="Zhao G."/>
            <person name="Gong Y."/>
            <person name="Li W."/>
            <person name="Zhang P."/>
        </authorList>
    </citation>
    <scope>NUCLEOTIDE SEQUENCE [LARGE SCALE GENOMIC DNA]</scope>
    <source>
        <strain evidence="7">DYQJB</strain>
        <tissue evidence="7">Leaf</tissue>
    </source>
</reference>
<protein>
    <recommendedName>
        <fullName evidence="6">BHLH domain-containing protein</fullName>
    </recommendedName>
</protein>
<dbReference type="Gene3D" id="4.10.280.10">
    <property type="entry name" value="Helix-loop-helix DNA-binding domain"/>
    <property type="match status" value="1"/>
</dbReference>
<dbReference type="InterPro" id="IPR036638">
    <property type="entry name" value="HLH_DNA-bd_sf"/>
</dbReference>
<evidence type="ECO:0000256" key="5">
    <source>
        <dbReference type="SAM" id="MobiDB-lite"/>
    </source>
</evidence>
<evidence type="ECO:0000259" key="6">
    <source>
        <dbReference type="PROSITE" id="PS50888"/>
    </source>
</evidence>
<dbReference type="GO" id="GO:0010017">
    <property type="term" value="P:red or far-red light signaling pathway"/>
    <property type="evidence" value="ECO:0007669"/>
    <property type="project" value="UniProtKB-ARBA"/>
</dbReference>
<evidence type="ECO:0000256" key="3">
    <source>
        <dbReference type="ARBA" id="ARBA00023163"/>
    </source>
</evidence>
<dbReference type="EMBL" id="JBGMDY010000008">
    <property type="protein sequence ID" value="KAL2325689.1"/>
    <property type="molecule type" value="Genomic_DNA"/>
</dbReference>
<accession>A0ABD1LQ85</accession>
<evidence type="ECO:0000256" key="1">
    <source>
        <dbReference type="ARBA" id="ARBA00004123"/>
    </source>
</evidence>
<keyword evidence="4" id="KW-0539">Nucleus</keyword>
<dbReference type="PANTHER" id="PTHR46807:SF5">
    <property type="entry name" value="HELIX LOOP HELIX DNA-BINDING DOMAIN PROTEIN"/>
    <property type="match status" value="1"/>
</dbReference>
<dbReference type="InterPro" id="IPR044273">
    <property type="entry name" value="PIF3-like"/>
</dbReference>
<sequence length="388" mass="42997">MAPSCHEGSFNAKSARLSSLYSLMDLQVQRESQKHDVGKVNYTTNVLRPSLFLKSPSQGNNTTLLTNHSGLQRMEEKIEASKFARASSNHSSLIDSYKGSQGLTRLERQNPLISDASNLVPRSEETPPDEQSEAVGHHSAISVHRSPGQCHNQTSRNHDDIDDSTHLSDNDEEPEDVMKEKPVREGNGVKRSRNAEVHNLSERKRRDKINKRMRILKELIPNCNKTDKASMLDDAIEYLKSLKLQLQIMSIGAGFCMPFMLLPNATHHHMMNTVHLHQLMGVGMGLRPGTGTGIPCNLPQFPIPPLPDNRVHMIGFPNQVPHMPISRAPFIPMVSNPSTQPPLATSKATNPASSQLTTLMASIPKNLYPSGQAEHATKQAQNQVSLHH</sequence>
<dbReference type="Pfam" id="PF00010">
    <property type="entry name" value="HLH"/>
    <property type="match status" value="1"/>
</dbReference>
<feature type="region of interest" description="Disordered" evidence="5">
    <location>
        <begin position="107"/>
        <end position="187"/>
    </location>
</feature>
<dbReference type="PANTHER" id="PTHR46807">
    <property type="entry name" value="TRANSCRIPTION FACTOR PIF3"/>
    <property type="match status" value="1"/>
</dbReference>
<dbReference type="FunFam" id="4.10.280.10:FF:000004">
    <property type="entry name" value="Basic helix-loop-helix transcription factor"/>
    <property type="match status" value="1"/>
</dbReference>
<comment type="subcellular location">
    <subcellularLocation>
        <location evidence="1">Nucleus</location>
    </subcellularLocation>
</comment>
<keyword evidence="8" id="KW-1185">Reference proteome</keyword>
<evidence type="ECO:0000256" key="2">
    <source>
        <dbReference type="ARBA" id="ARBA00023015"/>
    </source>
</evidence>
<name>A0ABD1LQ85_9FABA</name>
<dbReference type="PROSITE" id="PS50888">
    <property type="entry name" value="BHLH"/>
    <property type="match status" value="1"/>
</dbReference>
<proteinExistence type="predicted"/>
<gene>
    <name evidence="7" type="ORF">Fmac_024747</name>
</gene>
<dbReference type="AlphaFoldDB" id="A0ABD1LQ85"/>
<dbReference type="InterPro" id="IPR011598">
    <property type="entry name" value="bHLH_dom"/>
</dbReference>
<evidence type="ECO:0000313" key="8">
    <source>
        <dbReference type="Proteomes" id="UP001603857"/>
    </source>
</evidence>
<dbReference type="CDD" id="cd11445">
    <property type="entry name" value="bHLH_AtPIF_like"/>
    <property type="match status" value="1"/>
</dbReference>